<dbReference type="EMBL" id="GL732523">
    <property type="protein sequence ID" value="EFX90099.1"/>
    <property type="molecule type" value="Genomic_DNA"/>
</dbReference>
<keyword evidence="1" id="KW-0646">Protease inhibitor</keyword>
<dbReference type="Gene3D" id="4.10.410.10">
    <property type="entry name" value="Pancreatic trypsin inhibitor Kunitz domain"/>
    <property type="match status" value="2"/>
</dbReference>
<sequence>MADSQEVVLSGKSGIEICDLPPIENKGFECYALKHSWTFKSGKCVNYVYGGCLGTENLFDTEEASCDLPPVAKQSTATCLAYFPSWTFDSKSGKCKQYVYGGCHKTENLYETEADCLSKCGPAVSK</sequence>
<evidence type="ECO:0000259" key="4">
    <source>
        <dbReference type="PROSITE" id="PS50279"/>
    </source>
</evidence>
<dbReference type="CDD" id="cd00109">
    <property type="entry name" value="Kunitz-type"/>
    <property type="match status" value="2"/>
</dbReference>
<keyword evidence="2" id="KW-0722">Serine protease inhibitor</keyword>
<proteinExistence type="predicted"/>
<dbReference type="AlphaFoldDB" id="E9FR49"/>
<feature type="domain" description="BPTI/Kunitz inhibitor" evidence="4">
    <location>
        <begin position="66"/>
        <end position="120"/>
    </location>
</feature>
<evidence type="ECO:0000256" key="3">
    <source>
        <dbReference type="ARBA" id="ARBA00023157"/>
    </source>
</evidence>
<evidence type="ECO:0000313" key="6">
    <source>
        <dbReference type="Proteomes" id="UP000000305"/>
    </source>
</evidence>
<dbReference type="GO" id="GO:0004867">
    <property type="term" value="F:serine-type endopeptidase inhibitor activity"/>
    <property type="evidence" value="ECO:0007669"/>
    <property type="project" value="UniProtKB-KW"/>
</dbReference>
<evidence type="ECO:0000256" key="1">
    <source>
        <dbReference type="ARBA" id="ARBA00022690"/>
    </source>
</evidence>
<evidence type="ECO:0000313" key="5">
    <source>
        <dbReference type="EMBL" id="EFX90099.1"/>
    </source>
</evidence>
<dbReference type="Proteomes" id="UP000000305">
    <property type="component" value="Unassembled WGS sequence"/>
</dbReference>
<dbReference type="SMART" id="SM00131">
    <property type="entry name" value="KU"/>
    <property type="match status" value="2"/>
</dbReference>
<dbReference type="PROSITE" id="PS50279">
    <property type="entry name" value="BPTI_KUNITZ_2"/>
    <property type="match status" value="1"/>
</dbReference>
<dbReference type="SUPFAM" id="SSF57362">
    <property type="entry name" value="BPTI-like"/>
    <property type="match status" value="2"/>
</dbReference>
<dbReference type="Pfam" id="PF00014">
    <property type="entry name" value="Kunitz_BPTI"/>
    <property type="match status" value="2"/>
</dbReference>
<dbReference type="PANTHER" id="PTHR10083:SF374">
    <property type="entry name" value="BPTI_KUNITZ INHIBITOR DOMAIN-CONTAINING PROTEIN"/>
    <property type="match status" value="1"/>
</dbReference>
<dbReference type="PANTHER" id="PTHR10083">
    <property type="entry name" value="KUNITZ-TYPE PROTEASE INHIBITOR-RELATED"/>
    <property type="match status" value="1"/>
</dbReference>
<organism evidence="5 6">
    <name type="scientific">Daphnia pulex</name>
    <name type="common">Water flea</name>
    <dbReference type="NCBI Taxonomy" id="6669"/>
    <lineage>
        <taxon>Eukaryota</taxon>
        <taxon>Metazoa</taxon>
        <taxon>Ecdysozoa</taxon>
        <taxon>Arthropoda</taxon>
        <taxon>Crustacea</taxon>
        <taxon>Branchiopoda</taxon>
        <taxon>Diplostraca</taxon>
        <taxon>Cladocera</taxon>
        <taxon>Anomopoda</taxon>
        <taxon>Daphniidae</taxon>
        <taxon>Daphnia</taxon>
    </lineage>
</organism>
<keyword evidence="6" id="KW-1185">Reference proteome</keyword>
<dbReference type="STRING" id="6669.E9FR49"/>
<protein>
    <recommendedName>
        <fullName evidence="4">BPTI/Kunitz inhibitor domain-containing protein</fullName>
    </recommendedName>
</protein>
<dbReference type="InterPro" id="IPR050098">
    <property type="entry name" value="TFPI/VKTCI-like"/>
</dbReference>
<dbReference type="InParanoid" id="E9FR49"/>
<dbReference type="PhylomeDB" id="E9FR49"/>
<dbReference type="InterPro" id="IPR036880">
    <property type="entry name" value="Kunitz_BPTI_sf"/>
</dbReference>
<keyword evidence="3" id="KW-1015">Disulfide bond</keyword>
<reference evidence="5 6" key="1">
    <citation type="journal article" date="2011" name="Science">
        <title>The ecoresponsive genome of Daphnia pulex.</title>
        <authorList>
            <person name="Colbourne J.K."/>
            <person name="Pfrender M.E."/>
            <person name="Gilbert D."/>
            <person name="Thomas W.K."/>
            <person name="Tucker A."/>
            <person name="Oakley T.H."/>
            <person name="Tokishita S."/>
            <person name="Aerts A."/>
            <person name="Arnold G.J."/>
            <person name="Basu M.K."/>
            <person name="Bauer D.J."/>
            <person name="Caceres C.E."/>
            <person name="Carmel L."/>
            <person name="Casola C."/>
            <person name="Choi J.H."/>
            <person name="Detter J.C."/>
            <person name="Dong Q."/>
            <person name="Dusheyko S."/>
            <person name="Eads B.D."/>
            <person name="Frohlich T."/>
            <person name="Geiler-Samerotte K.A."/>
            <person name="Gerlach D."/>
            <person name="Hatcher P."/>
            <person name="Jogdeo S."/>
            <person name="Krijgsveld J."/>
            <person name="Kriventseva E.V."/>
            <person name="Kultz D."/>
            <person name="Laforsch C."/>
            <person name="Lindquist E."/>
            <person name="Lopez J."/>
            <person name="Manak J.R."/>
            <person name="Muller J."/>
            <person name="Pangilinan J."/>
            <person name="Patwardhan R.P."/>
            <person name="Pitluck S."/>
            <person name="Pritham E.J."/>
            <person name="Rechtsteiner A."/>
            <person name="Rho M."/>
            <person name="Rogozin I.B."/>
            <person name="Sakarya O."/>
            <person name="Salamov A."/>
            <person name="Schaack S."/>
            <person name="Shapiro H."/>
            <person name="Shiga Y."/>
            <person name="Skalitzky C."/>
            <person name="Smith Z."/>
            <person name="Souvorov A."/>
            <person name="Sung W."/>
            <person name="Tang Z."/>
            <person name="Tsuchiya D."/>
            <person name="Tu H."/>
            <person name="Vos H."/>
            <person name="Wang M."/>
            <person name="Wolf Y.I."/>
            <person name="Yamagata H."/>
            <person name="Yamada T."/>
            <person name="Ye Y."/>
            <person name="Shaw J.R."/>
            <person name="Andrews J."/>
            <person name="Crease T.J."/>
            <person name="Tang H."/>
            <person name="Lucas S.M."/>
            <person name="Robertson H.M."/>
            <person name="Bork P."/>
            <person name="Koonin E.V."/>
            <person name="Zdobnov E.M."/>
            <person name="Grigoriev I.V."/>
            <person name="Lynch M."/>
            <person name="Boore J.L."/>
        </authorList>
    </citation>
    <scope>NUCLEOTIDE SEQUENCE [LARGE SCALE GENOMIC DNA]</scope>
</reference>
<dbReference type="FunFam" id="4.10.410.10:FF:000020">
    <property type="entry name" value="Collagen, type VI, alpha 3"/>
    <property type="match status" value="1"/>
</dbReference>
<dbReference type="HOGENOM" id="CLU_2212684_0_0_1"/>
<dbReference type="OrthoDB" id="4473401at2759"/>
<dbReference type="KEGG" id="dpx:DAPPUDRAFT_39875"/>
<gene>
    <name evidence="5" type="ORF">DAPPUDRAFT_39875</name>
</gene>
<accession>E9FR49</accession>
<evidence type="ECO:0000256" key="2">
    <source>
        <dbReference type="ARBA" id="ARBA00022900"/>
    </source>
</evidence>
<name>E9FR49_DAPPU</name>
<dbReference type="InterPro" id="IPR002223">
    <property type="entry name" value="Kunitz_BPTI"/>
</dbReference>
<dbReference type="OMA" id="CGATANI"/>